<feature type="transmembrane region" description="Helical" evidence="1">
    <location>
        <begin position="188"/>
        <end position="210"/>
    </location>
</feature>
<dbReference type="InterPro" id="IPR025333">
    <property type="entry name" value="DUF4239"/>
</dbReference>
<keyword evidence="3" id="KW-1185">Reference proteome</keyword>
<feature type="transmembrane region" description="Helical" evidence="1">
    <location>
        <begin position="51"/>
        <end position="72"/>
    </location>
</feature>
<feature type="transmembrane region" description="Helical" evidence="1">
    <location>
        <begin position="12"/>
        <end position="31"/>
    </location>
</feature>
<gene>
    <name evidence="2" type="ORF">ACFSDX_22860</name>
</gene>
<dbReference type="Proteomes" id="UP001597197">
    <property type="component" value="Unassembled WGS sequence"/>
</dbReference>
<name>A0ABW4R0T7_9BACT</name>
<keyword evidence="1" id="KW-0472">Membrane</keyword>
<dbReference type="Pfam" id="PF14023">
    <property type="entry name" value="Bestrophin-like"/>
    <property type="match status" value="1"/>
</dbReference>
<organism evidence="2 3">
    <name type="scientific">Hymenobacter bucti</name>
    <dbReference type="NCBI Taxonomy" id="1844114"/>
    <lineage>
        <taxon>Bacteria</taxon>
        <taxon>Pseudomonadati</taxon>
        <taxon>Bacteroidota</taxon>
        <taxon>Cytophagia</taxon>
        <taxon>Cytophagales</taxon>
        <taxon>Hymenobacteraceae</taxon>
        <taxon>Hymenobacter</taxon>
    </lineage>
</organism>
<sequence>MDWIYAVPNWLLFAFCCGATLVFSLVGLVLLRPWVRAHVQDTAEHNDLVSYFLGVSGVIYGILLGLVAAGVWSNSQTLSGQVDNEATITAALYQDMATYPPAARRLYEQELRTYVRAVIHQDWPAHHQGRIPQASSTLLRAFKNDFLAFEPPTPRLQIVHQQAINQVNELLLAHRLRLRGDQANLPSLLWWVLILGAAINVAISWFFVAADATHQVALTCLVALLLGALLFLTAAMDNPFRGAFSVDASAFESVLYEMVNY</sequence>
<evidence type="ECO:0000313" key="2">
    <source>
        <dbReference type="EMBL" id="MFD1875292.1"/>
    </source>
</evidence>
<evidence type="ECO:0000256" key="1">
    <source>
        <dbReference type="SAM" id="Phobius"/>
    </source>
</evidence>
<feature type="transmembrane region" description="Helical" evidence="1">
    <location>
        <begin position="216"/>
        <end position="235"/>
    </location>
</feature>
<protein>
    <submittedName>
        <fullName evidence="2">DUF4239 domain-containing protein</fullName>
    </submittedName>
</protein>
<keyword evidence="1" id="KW-0812">Transmembrane</keyword>
<accession>A0ABW4R0T7</accession>
<comment type="caution">
    <text evidence="2">The sequence shown here is derived from an EMBL/GenBank/DDBJ whole genome shotgun (WGS) entry which is preliminary data.</text>
</comment>
<keyword evidence="1" id="KW-1133">Transmembrane helix</keyword>
<proteinExistence type="predicted"/>
<reference evidence="3" key="1">
    <citation type="journal article" date="2019" name="Int. J. Syst. Evol. Microbiol.">
        <title>The Global Catalogue of Microorganisms (GCM) 10K type strain sequencing project: providing services to taxonomists for standard genome sequencing and annotation.</title>
        <authorList>
            <consortium name="The Broad Institute Genomics Platform"/>
            <consortium name="The Broad Institute Genome Sequencing Center for Infectious Disease"/>
            <person name="Wu L."/>
            <person name="Ma J."/>
        </authorList>
    </citation>
    <scope>NUCLEOTIDE SEQUENCE [LARGE SCALE GENOMIC DNA]</scope>
    <source>
        <strain evidence="3">CGMCC 1.15795</strain>
    </source>
</reference>
<dbReference type="RefSeq" id="WP_382317835.1">
    <property type="nucleotide sequence ID" value="NZ_JBHUFD010000018.1"/>
</dbReference>
<dbReference type="EMBL" id="JBHUFD010000018">
    <property type="protein sequence ID" value="MFD1875292.1"/>
    <property type="molecule type" value="Genomic_DNA"/>
</dbReference>
<evidence type="ECO:0000313" key="3">
    <source>
        <dbReference type="Proteomes" id="UP001597197"/>
    </source>
</evidence>